<reference evidence="3 4" key="1">
    <citation type="submission" date="2023-10" db="EMBL/GenBank/DDBJ databases">
        <title>Chromosome-scale genome assembly provides insights into flower coloration mechanisms of Canna indica.</title>
        <authorList>
            <person name="Li C."/>
        </authorList>
    </citation>
    <scope>NUCLEOTIDE SEQUENCE [LARGE SCALE GENOMIC DNA]</scope>
    <source>
        <tissue evidence="3">Flower</tissue>
    </source>
</reference>
<dbReference type="Proteomes" id="UP001327560">
    <property type="component" value="Chromosome 2"/>
</dbReference>
<dbReference type="PANTHER" id="PTHR33470:SF22">
    <property type="entry name" value="POLLEN OLE E 1 ALLERGEN AND EXTENSIN FAMILY PROTEIN"/>
    <property type="match status" value="1"/>
</dbReference>
<feature type="signal peptide" evidence="2">
    <location>
        <begin position="1"/>
        <end position="23"/>
    </location>
</feature>
<keyword evidence="4" id="KW-1185">Reference proteome</keyword>
<evidence type="ECO:0000313" key="4">
    <source>
        <dbReference type="Proteomes" id="UP001327560"/>
    </source>
</evidence>
<organism evidence="3 4">
    <name type="scientific">Canna indica</name>
    <name type="common">Indian-shot</name>
    <dbReference type="NCBI Taxonomy" id="4628"/>
    <lineage>
        <taxon>Eukaryota</taxon>
        <taxon>Viridiplantae</taxon>
        <taxon>Streptophyta</taxon>
        <taxon>Embryophyta</taxon>
        <taxon>Tracheophyta</taxon>
        <taxon>Spermatophyta</taxon>
        <taxon>Magnoliopsida</taxon>
        <taxon>Liliopsida</taxon>
        <taxon>Zingiberales</taxon>
        <taxon>Cannaceae</taxon>
        <taxon>Canna</taxon>
    </lineage>
</organism>
<gene>
    <name evidence="3" type="ORF">Cni_G07274</name>
</gene>
<protein>
    <submittedName>
        <fullName evidence="3">Non-classical arabinogalactan protein 30-like</fullName>
    </submittedName>
</protein>
<sequence>MRSLVSLAVLFLAVALLPSPATSALHDLERKLAAVAPAAPPKNYTTVAVEGVIYCRCKLSGYVKDVDAAPLPGAGVLVRCKSGDRRKDAMARGTTDSHGYFYVEIKLISKWLARTCKVYVASTPVKQCTVPREYGTGGAGVAVMFEKKLDSGAVLYSAGFFEVGPPKSAKCYLK</sequence>
<evidence type="ECO:0000256" key="2">
    <source>
        <dbReference type="SAM" id="SignalP"/>
    </source>
</evidence>
<dbReference type="PANTHER" id="PTHR33470">
    <property type="entry name" value="OS01G0164075 PROTEIN"/>
    <property type="match status" value="1"/>
</dbReference>
<evidence type="ECO:0000313" key="3">
    <source>
        <dbReference type="EMBL" id="WOK98562.1"/>
    </source>
</evidence>
<dbReference type="InterPro" id="IPR008969">
    <property type="entry name" value="CarboxyPept-like_regulatory"/>
</dbReference>
<proteinExistence type="predicted"/>
<feature type="chain" id="PRO_5043023729" evidence="2">
    <location>
        <begin position="24"/>
        <end position="174"/>
    </location>
</feature>
<evidence type="ECO:0000256" key="1">
    <source>
        <dbReference type="ARBA" id="ARBA00022729"/>
    </source>
</evidence>
<dbReference type="SUPFAM" id="SSF49464">
    <property type="entry name" value="Carboxypeptidase regulatory domain-like"/>
    <property type="match status" value="1"/>
</dbReference>
<dbReference type="EMBL" id="CP136891">
    <property type="protein sequence ID" value="WOK98562.1"/>
    <property type="molecule type" value="Genomic_DNA"/>
</dbReference>
<accession>A0AAQ3JYP4</accession>
<dbReference type="Pfam" id="PF01190">
    <property type="entry name" value="Pollen_Ole_e_1"/>
    <property type="match status" value="1"/>
</dbReference>
<dbReference type="AlphaFoldDB" id="A0AAQ3JYP4"/>
<name>A0AAQ3JYP4_9LILI</name>
<dbReference type="GO" id="GO:0071944">
    <property type="term" value="C:cell periphery"/>
    <property type="evidence" value="ECO:0007669"/>
    <property type="project" value="TreeGrafter"/>
</dbReference>
<keyword evidence="1 2" id="KW-0732">Signal</keyword>